<keyword evidence="4" id="KW-1185">Reference proteome</keyword>
<organism evidence="3 4">
    <name type="scientific">Nonomuraea wenchangensis</name>
    <dbReference type="NCBI Taxonomy" id="568860"/>
    <lineage>
        <taxon>Bacteria</taxon>
        <taxon>Bacillati</taxon>
        <taxon>Actinomycetota</taxon>
        <taxon>Actinomycetes</taxon>
        <taxon>Streptosporangiales</taxon>
        <taxon>Streptosporangiaceae</taxon>
        <taxon>Nonomuraea</taxon>
    </lineage>
</organism>
<evidence type="ECO:0000313" key="4">
    <source>
        <dbReference type="Proteomes" id="UP000199361"/>
    </source>
</evidence>
<accession>A0A1I0GAI2</accession>
<dbReference type="RefSeq" id="WP_091080619.1">
    <property type="nucleotide sequence ID" value="NZ_FOHX01000003.1"/>
</dbReference>
<name>A0A1I0GAI2_9ACTN</name>
<dbReference type="EMBL" id="FOHX01000003">
    <property type="protein sequence ID" value="SET67966.1"/>
    <property type="molecule type" value="Genomic_DNA"/>
</dbReference>
<protein>
    <submittedName>
        <fullName evidence="3">Mce-associated membrane protein</fullName>
    </submittedName>
</protein>
<sequence length="163" mass="17547">MFAIVLLGVLVAVAAVLVPTMWFNLRDLREADAAGDSAMAAARQVAPQLLSYDYRTIEQDLARAGGHTTGELTRHYKELATSLVTRAKAERIVRTAAVAGAAVEHASPDRVEVLLFVNMGTVRQVPGQSGPQQQVAQNRARLVMVRQGERWLAADLSTLLGSA</sequence>
<dbReference type="GO" id="GO:0016020">
    <property type="term" value="C:membrane"/>
    <property type="evidence" value="ECO:0007669"/>
    <property type="project" value="UniProtKB-SubCell"/>
</dbReference>
<gene>
    <name evidence="3" type="ORF">SAMN05421811_103828</name>
</gene>
<dbReference type="STRING" id="568860.SAMN05421811_103828"/>
<dbReference type="Proteomes" id="UP000199361">
    <property type="component" value="Unassembled WGS sequence"/>
</dbReference>
<dbReference type="AlphaFoldDB" id="A0A1I0GAI2"/>
<evidence type="ECO:0000256" key="2">
    <source>
        <dbReference type="ARBA" id="ARBA00023136"/>
    </source>
</evidence>
<dbReference type="PANTHER" id="PTHR37042:SF4">
    <property type="entry name" value="OUTER MEMBRANE PROTEIN RV1973"/>
    <property type="match status" value="1"/>
</dbReference>
<dbReference type="OrthoDB" id="3536396at2"/>
<dbReference type="PANTHER" id="PTHR37042">
    <property type="entry name" value="OUTER MEMBRANE PROTEIN RV1973"/>
    <property type="match status" value="1"/>
</dbReference>
<keyword evidence="2" id="KW-0472">Membrane</keyword>
<comment type="subcellular location">
    <subcellularLocation>
        <location evidence="1">Membrane</location>
    </subcellularLocation>
</comment>
<evidence type="ECO:0000256" key="1">
    <source>
        <dbReference type="ARBA" id="ARBA00004370"/>
    </source>
</evidence>
<proteinExistence type="predicted"/>
<reference evidence="3 4" key="1">
    <citation type="submission" date="2016-10" db="EMBL/GenBank/DDBJ databases">
        <authorList>
            <person name="de Groot N.N."/>
        </authorList>
    </citation>
    <scope>NUCLEOTIDE SEQUENCE [LARGE SCALE GENOMIC DNA]</scope>
    <source>
        <strain evidence="3 4">CGMCC 4.5598</strain>
    </source>
</reference>
<evidence type="ECO:0000313" key="3">
    <source>
        <dbReference type="EMBL" id="SET67966.1"/>
    </source>
</evidence>